<dbReference type="Proteomes" id="UP000217790">
    <property type="component" value="Unassembled WGS sequence"/>
</dbReference>
<feature type="compositionally biased region" description="Basic residues" evidence="1">
    <location>
        <begin position="52"/>
        <end position="74"/>
    </location>
</feature>
<accession>A0A2H3CL13</accession>
<proteinExistence type="predicted"/>
<dbReference type="AlphaFoldDB" id="A0A2H3CL13"/>
<reference evidence="3" key="1">
    <citation type="journal article" date="2017" name="Nat. Ecol. Evol.">
        <title>Genome expansion and lineage-specific genetic innovations in the forest pathogenic fungi Armillaria.</title>
        <authorList>
            <person name="Sipos G."/>
            <person name="Prasanna A.N."/>
            <person name="Walter M.C."/>
            <person name="O'Connor E."/>
            <person name="Balint B."/>
            <person name="Krizsan K."/>
            <person name="Kiss B."/>
            <person name="Hess J."/>
            <person name="Varga T."/>
            <person name="Slot J."/>
            <person name="Riley R."/>
            <person name="Boka B."/>
            <person name="Rigling D."/>
            <person name="Barry K."/>
            <person name="Lee J."/>
            <person name="Mihaltcheva S."/>
            <person name="LaButti K."/>
            <person name="Lipzen A."/>
            <person name="Waldron R."/>
            <person name="Moloney N.M."/>
            <person name="Sperisen C."/>
            <person name="Kredics L."/>
            <person name="Vagvoelgyi C."/>
            <person name="Patrignani A."/>
            <person name="Fitzpatrick D."/>
            <person name="Nagy I."/>
            <person name="Doyle S."/>
            <person name="Anderson J.B."/>
            <person name="Grigoriev I.V."/>
            <person name="Gueldener U."/>
            <person name="Muensterkoetter M."/>
            <person name="Nagy L.G."/>
        </authorList>
    </citation>
    <scope>NUCLEOTIDE SEQUENCE [LARGE SCALE GENOMIC DNA]</scope>
    <source>
        <strain evidence="3">Ar21-2</strain>
    </source>
</reference>
<name>A0A2H3CL13_ARMGA</name>
<sequence>MGPRNRSCIHRASGPIEIKVPKRHDCTGFERNVEKETSTTTGFQEASEKWQRREKKVRRLGRRLPFRMRTPSKK</sequence>
<gene>
    <name evidence="2" type="ORF">ARMGADRAFT_1018946</name>
</gene>
<protein>
    <submittedName>
        <fullName evidence="2">Uncharacterized protein</fullName>
    </submittedName>
</protein>
<organism evidence="2 3">
    <name type="scientific">Armillaria gallica</name>
    <name type="common">Bulbous honey fungus</name>
    <name type="synonym">Armillaria bulbosa</name>
    <dbReference type="NCBI Taxonomy" id="47427"/>
    <lineage>
        <taxon>Eukaryota</taxon>
        <taxon>Fungi</taxon>
        <taxon>Dikarya</taxon>
        <taxon>Basidiomycota</taxon>
        <taxon>Agaricomycotina</taxon>
        <taxon>Agaricomycetes</taxon>
        <taxon>Agaricomycetidae</taxon>
        <taxon>Agaricales</taxon>
        <taxon>Marasmiineae</taxon>
        <taxon>Physalacriaceae</taxon>
        <taxon>Armillaria</taxon>
    </lineage>
</organism>
<evidence type="ECO:0000313" key="3">
    <source>
        <dbReference type="Proteomes" id="UP000217790"/>
    </source>
</evidence>
<keyword evidence="3" id="KW-1185">Reference proteome</keyword>
<evidence type="ECO:0000256" key="1">
    <source>
        <dbReference type="SAM" id="MobiDB-lite"/>
    </source>
</evidence>
<evidence type="ECO:0000313" key="2">
    <source>
        <dbReference type="EMBL" id="PBK83725.1"/>
    </source>
</evidence>
<feature type="region of interest" description="Disordered" evidence="1">
    <location>
        <begin position="37"/>
        <end position="74"/>
    </location>
</feature>
<dbReference type="InParanoid" id="A0A2H3CL13"/>
<dbReference type="EMBL" id="KZ293704">
    <property type="protein sequence ID" value="PBK83725.1"/>
    <property type="molecule type" value="Genomic_DNA"/>
</dbReference>